<organism evidence="3 4">
    <name type="scientific">Streptomyces kanasensis</name>
    <dbReference type="NCBI Taxonomy" id="936756"/>
    <lineage>
        <taxon>Bacteria</taxon>
        <taxon>Bacillati</taxon>
        <taxon>Actinomycetota</taxon>
        <taxon>Actinomycetes</taxon>
        <taxon>Kitasatosporales</taxon>
        <taxon>Streptomycetaceae</taxon>
        <taxon>Streptomyces</taxon>
    </lineage>
</organism>
<proteinExistence type="predicted"/>
<evidence type="ECO:0000256" key="1">
    <source>
        <dbReference type="SAM" id="MobiDB-lite"/>
    </source>
</evidence>
<gene>
    <name evidence="3" type="ORF">ATE80_28085</name>
</gene>
<keyword evidence="2" id="KW-0732">Signal</keyword>
<feature type="compositionally biased region" description="Low complexity" evidence="1">
    <location>
        <begin position="49"/>
        <end position="65"/>
    </location>
</feature>
<evidence type="ECO:0000313" key="3">
    <source>
        <dbReference type="EMBL" id="KUH35641.1"/>
    </source>
</evidence>
<dbReference type="RefSeq" id="WP_058945075.1">
    <property type="nucleotide sequence ID" value="NZ_LNSV01000123.1"/>
</dbReference>
<dbReference type="PROSITE" id="PS51257">
    <property type="entry name" value="PROKAR_LIPOPROTEIN"/>
    <property type="match status" value="1"/>
</dbReference>
<dbReference type="Proteomes" id="UP000054011">
    <property type="component" value="Unassembled WGS sequence"/>
</dbReference>
<comment type="caution">
    <text evidence="3">The sequence shown here is derived from an EMBL/GenBank/DDBJ whole genome shotgun (WGS) entry which is preliminary data.</text>
</comment>
<dbReference type="AlphaFoldDB" id="A0A100Y0V6"/>
<reference evidence="3 4" key="1">
    <citation type="submission" date="2015-11" db="EMBL/GenBank/DDBJ databases">
        <title>Genome-wide analysis reveals the secondary metabolome in Streptomyces kanasensis ZX01.</title>
        <authorList>
            <person name="Zhang G."/>
            <person name="Han L."/>
            <person name="Feng J."/>
            <person name="Zhang X."/>
        </authorList>
    </citation>
    <scope>NUCLEOTIDE SEQUENCE [LARGE SCALE GENOMIC DNA]</scope>
    <source>
        <strain evidence="3 4">ZX01</strain>
    </source>
</reference>
<evidence type="ECO:0000256" key="2">
    <source>
        <dbReference type="SAM" id="SignalP"/>
    </source>
</evidence>
<keyword evidence="4" id="KW-1185">Reference proteome</keyword>
<dbReference type="EMBL" id="LNSV01000123">
    <property type="protein sequence ID" value="KUH35641.1"/>
    <property type="molecule type" value="Genomic_DNA"/>
</dbReference>
<evidence type="ECO:0008006" key="5">
    <source>
        <dbReference type="Google" id="ProtNLM"/>
    </source>
</evidence>
<protein>
    <recommendedName>
        <fullName evidence="5">Lipoprotein</fullName>
    </recommendedName>
</protein>
<dbReference type="OrthoDB" id="4306465at2"/>
<accession>A0A100Y0V6</accession>
<feature type="chain" id="PRO_5038457658" description="Lipoprotein" evidence="2">
    <location>
        <begin position="22"/>
        <end position="265"/>
    </location>
</feature>
<evidence type="ECO:0000313" key="4">
    <source>
        <dbReference type="Proteomes" id="UP000054011"/>
    </source>
</evidence>
<sequence>MSRTRGTWNTRGMWAGGAALAAVLALSACSLLGTGETGSEVPVKGGAGASAAASVSPTPSYTTPSDWDEPERWAALPPGQRTDERGSQVGYPHTAEGAVAMMAAANTMTVEGGKSSVDEQLRIYHSYFSTDDQSAEGTEAVERQATDTDTMLARQAGVRAGQPLPSGAYTRSHIVGYKIIKESGDEVSAWLLGRVVQKTGEIEKENGFFTRTLAGAQWRGGDWKLTTTATERAQRDAQIEGKPPMAAPGDIMFNRAEWTAIREAS</sequence>
<name>A0A100Y0V6_9ACTN</name>
<feature type="signal peptide" evidence="2">
    <location>
        <begin position="1"/>
        <end position="21"/>
    </location>
</feature>
<feature type="region of interest" description="Disordered" evidence="1">
    <location>
        <begin position="43"/>
        <end position="88"/>
    </location>
</feature>